<dbReference type="InterPro" id="IPR000859">
    <property type="entry name" value="CUB_dom"/>
</dbReference>
<evidence type="ECO:0000256" key="2">
    <source>
        <dbReference type="ARBA" id="ARBA00023157"/>
    </source>
</evidence>
<gene>
    <name evidence="8" type="primary">Masp2_0</name>
    <name evidence="8" type="ORF">GTO96_0019070</name>
</gene>
<keyword evidence="1" id="KW-0720">Serine protease</keyword>
<dbReference type="PANTHER" id="PTHR24255">
    <property type="entry name" value="COMPLEMENT COMPONENT 1, S SUBCOMPONENT-RELATED"/>
    <property type="match status" value="1"/>
</dbReference>
<keyword evidence="9" id="KW-1185">Reference proteome</keyword>
<dbReference type="Gene3D" id="2.10.70.10">
    <property type="entry name" value="Complement Module, domain 1"/>
    <property type="match status" value="1"/>
</dbReference>
<proteinExistence type="predicted"/>
<comment type="caution">
    <text evidence="4">Lacks conserved residue(s) required for the propagation of feature annotation.</text>
</comment>
<dbReference type="GO" id="GO:0004252">
    <property type="term" value="F:serine-type endopeptidase activity"/>
    <property type="evidence" value="ECO:0007669"/>
    <property type="project" value="TreeGrafter"/>
</dbReference>
<evidence type="ECO:0000256" key="3">
    <source>
        <dbReference type="PROSITE-ProRule" id="PRU00059"/>
    </source>
</evidence>
<feature type="domain" description="CUB" evidence="6">
    <location>
        <begin position="358"/>
        <end position="418"/>
    </location>
</feature>
<dbReference type="CDD" id="cd00041">
    <property type="entry name" value="CUB"/>
    <property type="match status" value="1"/>
</dbReference>
<dbReference type="SMART" id="SM00042">
    <property type="entry name" value="CUB"/>
    <property type="match status" value="1"/>
</dbReference>
<dbReference type="FunFam" id="2.60.120.290:FF:000006">
    <property type="entry name" value="Mannan-binding lectin serine protease 1"/>
    <property type="match status" value="1"/>
</dbReference>
<feature type="coiled-coil region" evidence="5">
    <location>
        <begin position="38"/>
        <end position="96"/>
    </location>
</feature>
<protein>
    <submittedName>
        <fullName evidence="8">MASP2 protease</fullName>
    </submittedName>
</protein>
<dbReference type="InterPro" id="IPR035914">
    <property type="entry name" value="Sperma_CUB_dom_sf"/>
</dbReference>
<dbReference type="InterPro" id="IPR035976">
    <property type="entry name" value="Sushi/SCR/CCP_sf"/>
</dbReference>
<dbReference type="SUPFAM" id="SSF57535">
    <property type="entry name" value="Complement control module/SCR domain"/>
    <property type="match status" value="1"/>
</dbReference>
<evidence type="ECO:0000313" key="8">
    <source>
        <dbReference type="EMBL" id="KAG2459673.1"/>
    </source>
</evidence>
<evidence type="ECO:0000256" key="4">
    <source>
        <dbReference type="PROSITE-ProRule" id="PRU00302"/>
    </source>
</evidence>
<dbReference type="Gene3D" id="2.60.120.290">
    <property type="entry name" value="Spermadhesin, CUB domain"/>
    <property type="match status" value="2"/>
</dbReference>
<dbReference type="SUPFAM" id="SSF49854">
    <property type="entry name" value="Spermadhesin, CUB domain"/>
    <property type="match status" value="2"/>
</dbReference>
<evidence type="ECO:0000259" key="7">
    <source>
        <dbReference type="PROSITE" id="PS50923"/>
    </source>
</evidence>
<comment type="caution">
    <text evidence="8">The sequence shown here is derived from an EMBL/GenBank/DDBJ whole genome shotgun (WGS) entry which is preliminary data.</text>
</comment>
<feature type="domain" description="Sushi" evidence="7">
    <location>
        <begin position="535"/>
        <end position="600"/>
    </location>
</feature>
<feature type="non-terminal residue" evidence="8">
    <location>
        <position position="636"/>
    </location>
</feature>
<keyword evidence="2 3" id="KW-1015">Disulfide bond</keyword>
<evidence type="ECO:0000256" key="1">
    <source>
        <dbReference type="ARBA" id="ARBA00022825"/>
    </source>
</evidence>
<evidence type="ECO:0000313" key="9">
    <source>
        <dbReference type="Proteomes" id="UP000886611"/>
    </source>
</evidence>
<dbReference type="CDD" id="cd00033">
    <property type="entry name" value="CCP"/>
    <property type="match status" value="1"/>
</dbReference>
<reference evidence="8 9" key="1">
    <citation type="journal article" date="2021" name="Cell">
        <title>Tracing the genetic footprints of vertebrate landing in non-teleost ray-finned fishes.</title>
        <authorList>
            <person name="Bi X."/>
            <person name="Wang K."/>
            <person name="Yang L."/>
            <person name="Pan H."/>
            <person name="Jiang H."/>
            <person name="Wei Q."/>
            <person name="Fang M."/>
            <person name="Yu H."/>
            <person name="Zhu C."/>
            <person name="Cai Y."/>
            <person name="He Y."/>
            <person name="Gan X."/>
            <person name="Zeng H."/>
            <person name="Yu D."/>
            <person name="Zhu Y."/>
            <person name="Jiang H."/>
            <person name="Qiu Q."/>
            <person name="Yang H."/>
            <person name="Zhang Y.E."/>
            <person name="Wang W."/>
            <person name="Zhu M."/>
            <person name="He S."/>
            <person name="Zhang G."/>
        </authorList>
    </citation>
    <scope>NUCLEOTIDE SEQUENCE [LARGE SCALE GENOMIC DNA]</scope>
    <source>
        <strain evidence="8">Bchr_013</strain>
    </source>
</reference>
<dbReference type="Gene3D" id="1.10.287.1490">
    <property type="match status" value="1"/>
</dbReference>
<dbReference type="PANTHER" id="PTHR24255:SF10">
    <property type="entry name" value="MANNAN-BINDING LECTIN SERINE PROTEASE 2"/>
    <property type="match status" value="1"/>
</dbReference>
<keyword evidence="8" id="KW-0645">Protease</keyword>
<keyword evidence="1" id="KW-0378">Hydrolase</keyword>
<dbReference type="InterPro" id="IPR000436">
    <property type="entry name" value="Sushi_SCR_CCP_dom"/>
</dbReference>
<dbReference type="SMART" id="SM00032">
    <property type="entry name" value="CCP"/>
    <property type="match status" value="1"/>
</dbReference>
<feature type="coiled-coil region" evidence="5">
    <location>
        <begin position="158"/>
        <end position="220"/>
    </location>
</feature>
<sequence>MGEEINRLSTYETECSKLEGVTIALQNKLSELTHQLNLSENNEVIKHQEQLILQLQEEIRDLKNSEAETSRKDEFIAELREEIERLKEEATKWKMLSDCSNGIQNMRSVQDMVSNTWKTTPNLSTKINLEDLVVKNAFPVEFEMVYTEDGTEFGEECLIDLETTNKKLMQQLEKLQKKYSISTGTVSSLKRELFRLESELQKCTLDRENLQKQLRGKQTQVCSMAMKFSRLRDNRKNEDLEAELKKEWAVQTHQISELTQEVSRRNKMIGSFKAELHRLKQDMATLKYQNTGLQKEKVDIQNSVILLQHSESQAKVALEEIHSRFESFRNKIIQAVYGAPGAKPPTEEITDHEVLSIMQILSGTNETARFCGQSGIDIEDVPGNEPLYSATNSMTVVFRSDYSNEKRFTGFRAFYAAEVNCSTQLFTERSGELMSPEFPAPYPKLSTCEYRIRVEEGFTILLEFVESFDVETHPEVRCPYDILMIKTQKQDHGPFCGATLPAKINTNSYEVDTTFKTDGSGSNTGWKIKYTTTAMPCPDPVTPAHGRLSPKQAKYIFKDRFVLTCDRGYELLWGNQEIPSFEAVCQKNGIWDKPMPKCSSCLFWVPLTCLTQLSCKDGTCHDGMAPKSGLLADFRL</sequence>
<accession>A0A8X8BJ75</accession>
<keyword evidence="4" id="KW-0768">Sushi</keyword>
<dbReference type="EMBL" id="JAATIS010005477">
    <property type="protein sequence ID" value="KAG2459673.1"/>
    <property type="molecule type" value="Genomic_DNA"/>
</dbReference>
<dbReference type="GO" id="GO:0006508">
    <property type="term" value="P:proteolysis"/>
    <property type="evidence" value="ECO:0007669"/>
    <property type="project" value="UniProtKB-KW"/>
</dbReference>
<keyword evidence="5" id="KW-0175">Coiled coil</keyword>
<dbReference type="Proteomes" id="UP000886611">
    <property type="component" value="Unassembled WGS sequence"/>
</dbReference>
<dbReference type="GO" id="GO:0005615">
    <property type="term" value="C:extracellular space"/>
    <property type="evidence" value="ECO:0007669"/>
    <property type="project" value="TreeGrafter"/>
</dbReference>
<dbReference type="PROSITE" id="PS50923">
    <property type="entry name" value="SUSHI"/>
    <property type="match status" value="1"/>
</dbReference>
<dbReference type="Pfam" id="PF00431">
    <property type="entry name" value="CUB"/>
    <property type="match status" value="1"/>
</dbReference>
<dbReference type="AlphaFoldDB" id="A0A8X8BJ75"/>
<name>A0A8X8BJ75_POLSE</name>
<feature type="domain" description="CUB" evidence="6">
    <location>
        <begin position="421"/>
        <end position="533"/>
    </location>
</feature>
<evidence type="ECO:0000259" key="6">
    <source>
        <dbReference type="PROSITE" id="PS01180"/>
    </source>
</evidence>
<organism evidence="8 9">
    <name type="scientific">Polypterus senegalus</name>
    <name type="common">Senegal bichir</name>
    <dbReference type="NCBI Taxonomy" id="55291"/>
    <lineage>
        <taxon>Eukaryota</taxon>
        <taxon>Metazoa</taxon>
        <taxon>Chordata</taxon>
        <taxon>Craniata</taxon>
        <taxon>Vertebrata</taxon>
        <taxon>Euteleostomi</taxon>
        <taxon>Actinopterygii</taxon>
        <taxon>Polypteriformes</taxon>
        <taxon>Polypteridae</taxon>
        <taxon>Polypterus</taxon>
    </lineage>
</organism>
<feature type="disulfide bond" evidence="3">
    <location>
        <begin position="421"/>
        <end position="448"/>
    </location>
</feature>
<dbReference type="Pfam" id="PF00084">
    <property type="entry name" value="Sushi"/>
    <property type="match status" value="1"/>
</dbReference>
<evidence type="ECO:0000256" key="5">
    <source>
        <dbReference type="SAM" id="Coils"/>
    </source>
</evidence>
<dbReference type="PROSITE" id="PS01180">
    <property type="entry name" value="CUB"/>
    <property type="match status" value="2"/>
</dbReference>
<feature type="non-terminal residue" evidence="8">
    <location>
        <position position="1"/>
    </location>
</feature>